<organism evidence="2 3">
    <name type="scientific">Candidatus Roizmanbacteria bacterium RIFCSPLOWO2_01_FULL_37_12</name>
    <dbReference type="NCBI Taxonomy" id="1802056"/>
    <lineage>
        <taxon>Bacteria</taxon>
        <taxon>Candidatus Roizmaniibacteriota</taxon>
    </lineage>
</organism>
<dbReference type="AlphaFoldDB" id="A0A1F7IF02"/>
<dbReference type="Proteomes" id="UP000177698">
    <property type="component" value="Unassembled WGS sequence"/>
</dbReference>
<evidence type="ECO:0000313" key="2">
    <source>
        <dbReference type="EMBL" id="OGK41941.1"/>
    </source>
</evidence>
<reference evidence="2 3" key="1">
    <citation type="journal article" date="2016" name="Nat. Commun.">
        <title>Thousands of microbial genomes shed light on interconnected biogeochemical processes in an aquifer system.</title>
        <authorList>
            <person name="Anantharaman K."/>
            <person name="Brown C.T."/>
            <person name="Hug L.A."/>
            <person name="Sharon I."/>
            <person name="Castelle C.J."/>
            <person name="Probst A.J."/>
            <person name="Thomas B.C."/>
            <person name="Singh A."/>
            <person name="Wilkins M.J."/>
            <person name="Karaoz U."/>
            <person name="Brodie E.L."/>
            <person name="Williams K.H."/>
            <person name="Hubbard S.S."/>
            <person name="Banfield J.F."/>
        </authorList>
    </citation>
    <scope>NUCLEOTIDE SEQUENCE [LARGE SCALE GENOMIC DNA]</scope>
</reference>
<feature type="region of interest" description="Disordered" evidence="1">
    <location>
        <begin position="1"/>
        <end position="22"/>
    </location>
</feature>
<name>A0A1F7IF02_9BACT</name>
<evidence type="ECO:0000256" key="1">
    <source>
        <dbReference type="SAM" id="MobiDB-lite"/>
    </source>
</evidence>
<proteinExistence type="predicted"/>
<gene>
    <name evidence="2" type="ORF">A2954_02735</name>
</gene>
<protein>
    <submittedName>
        <fullName evidence="2">Uncharacterized protein</fullName>
    </submittedName>
</protein>
<dbReference type="EMBL" id="MGAG01000008">
    <property type="protein sequence ID" value="OGK41941.1"/>
    <property type="molecule type" value="Genomic_DNA"/>
</dbReference>
<comment type="caution">
    <text evidence="2">The sequence shown here is derived from an EMBL/GenBank/DDBJ whole genome shotgun (WGS) entry which is preliminary data.</text>
</comment>
<accession>A0A1F7IF02</accession>
<sequence>MKKSTRGVFPKGFDNGAPLSPELDMTISGTGRADLPISKLHKLGLIADPILDILEKSTVQSTSGENIKTRRA</sequence>
<evidence type="ECO:0000313" key="3">
    <source>
        <dbReference type="Proteomes" id="UP000177698"/>
    </source>
</evidence>